<dbReference type="InterPro" id="IPR036612">
    <property type="entry name" value="KH_dom_type_1_sf"/>
</dbReference>
<comment type="similarity">
    <text evidence="1">Belongs to the BicC family.</text>
</comment>
<protein>
    <submittedName>
        <fullName evidence="6">Putative vigilin</fullName>
    </submittedName>
</protein>
<dbReference type="GO" id="GO:0003723">
    <property type="term" value="F:RNA binding"/>
    <property type="evidence" value="ECO:0007669"/>
    <property type="project" value="UniProtKB-UniRule"/>
</dbReference>
<dbReference type="VEuPathDB" id="VectorBase:LLONM1_002939"/>
<dbReference type="SMART" id="SM00322">
    <property type="entry name" value="KH"/>
    <property type="match status" value="2"/>
</dbReference>
<dbReference type="PANTHER" id="PTHR10627:SF69">
    <property type="entry name" value="PROTEIN BICAUDAL C"/>
    <property type="match status" value="1"/>
</dbReference>
<feature type="region of interest" description="Disordered" evidence="4">
    <location>
        <begin position="771"/>
        <end position="790"/>
    </location>
</feature>
<dbReference type="SMART" id="SM00454">
    <property type="entry name" value="SAM"/>
    <property type="match status" value="1"/>
</dbReference>
<keyword evidence="2" id="KW-0677">Repeat</keyword>
<dbReference type="PROSITE" id="PS50084">
    <property type="entry name" value="KH_TYPE_1"/>
    <property type="match status" value="1"/>
</dbReference>
<evidence type="ECO:0000313" key="6">
    <source>
        <dbReference type="EMBL" id="MBC1180800.1"/>
    </source>
</evidence>
<dbReference type="InterPro" id="IPR004088">
    <property type="entry name" value="KH_dom_type_1"/>
</dbReference>
<dbReference type="CDD" id="cd22420">
    <property type="entry name" value="KH-I_BICC1_rpt1"/>
    <property type="match status" value="1"/>
</dbReference>
<feature type="compositionally biased region" description="Polar residues" evidence="4">
    <location>
        <begin position="640"/>
        <end position="656"/>
    </location>
</feature>
<feature type="domain" description="SAM" evidence="5">
    <location>
        <begin position="700"/>
        <end position="763"/>
    </location>
</feature>
<dbReference type="GO" id="GO:0005737">
    <property type="term" value="C:cytoplasm"/>
    <property type="evidence" value="ECO:0007669"/>
    <property type="project" value="TreeGrafter"/>
</dbReference>
<evidence type="ECO:0000256" key="1">
    <source>
        <dbReference type="ARBA" id="ARBA00007662"/>
    </source>
</evidence>
<evidence type="ECO:0000256" key="4">
    <source>
        <dbReference type="SAM" id="MobiDB-lite"/>
    </source>
</evidence>
<dbReference type="AlphaFoldDB" id="A0A7G3B8G2"/>
<dbReference type="SUPFAM" id="SSF54791">
    <property type="entry name" value="Eukaryotic type KH-domain (KH-domain type I)"/>
    <property type="match status" value="2"/>
</dbReference>
<dbReference type="InterPro" id="IPR013761">
    <property type="entry name" value="SAM/pointed_sf"/>
</dbReference>
<dbReference type="SUPFAM" id="SSF47769">
    <property type="entry name" value="SAM/Pointed domain"/>
    <property type="match status" value="1"/>
</dbReference>
<reference evidence="6" key="1">
    <citation type="journal article" date="2020" name="BMC">
        <title>Leishmania infection induces a limited differential gene expression in the sand fly midgut.</title>
        <authorList>
            <person name="Coutinho-Abreu I.V."/>
            <person name="Serafim T.D."/>
            <person name="Meneses C."/>
            <person name="Kamhawi S."/>
            <person name="Oliveira F."/>
            <person name="Valenzuela J.G."/>
        </authorList>
    </citation>
    <scope>NUCLEOTIDE SEQUENCE</scope>
    <source>
        <strain evidence="6">Jacobina</strain>
        <tissue evidence="6">Midgut</tissue>
    </source>
</reference>
<dbReference type="Pfam" id="PF24234">
    <property type="entry name" value="KH_BICC1_1st"/>
    <property type="match status" value="1"/>
</dbReference>
<accession>A0A7G3B8G2</accession>
<dbReference type="Pfam" id="PF22985">
    <property type="entry name" value="KH_BICC1"/>
    <property type="match status" value="2"/>
</dbReference>
<dbReference type="InterPro" id="IPR004087">
    <property type="entry name" value="KH_dom"/>
</dbReference>
<dbReference type="FunFam" id="1.10.150.50:FF:000103">
    <property type="entry name" value="Bicaudal C, isoform B"/>
    <property type="match status" value="1"/>
</dbReference>
<dbReference type="InterPro" id="IPR001660">
    <property type="entry name" value="SAM"/>
</dbReference>
<dbReference type="InterPro" id="IPR054727">
    <property type="entry name" value="BICC1_KH"/>
</dbReference>
<feature type="region of interest" description="Disordered" evidence="4">
    <location>
        <begin position="634"/>
        <end position="656"/>
    </location>
</feature>
<organism evidence="6">
    <name type="scientific">Lutzomyia longipalpis</name>
    <name type="common">Sand fly</name>
    <dbReference type="NCBI Taxonomy" id="7200"/>
    <lineage>
        <taxon>Eukaryota</taxon>
        <taxon>Metazoa</taxon>
        <taxon>Ecdysozoa</taxon>
        <taxon>Arthropoda</taxon>
        <taxon>Hexapoda</taxon>
        <taxon>Insecta</taxon>
        <taxon>Pterygota</taxon>
        <taxon>Neoptera</taxon>
        <taxon>Endopterygota</taxon>
        <taxon>Diptera</taxon>
        <taxon>Nematocera</taxon>
        <taxon>Psychodoidea</taxon>
        <taxon>Psychodidae</taxon>
        <taxon>Lutzomyia</taxon>
        <taxon>Lutzomyia</taxon>
    </lineage>
</organism>
<dbReference type="Pfam" id="PF00536">
    <property type="entry name" value="SAM_1"/>
    <property type="match status" value="1"/>
</dbReference>
<dbReference type="Gene3D" id="1.10.150.50">
    <property type="entry name" value="Transcription Factor, Ets-1"/>
    <property type="match status" value="1"/>
</dbReference>
<dbReference type="InterPro" id="IPR047549">
    <property type="entry name" value="BICC1_KH-I_rpt1"/>
</dbReference>
<dbReference type="EMBL" id="GITU01012097">
    <property type="protein sequence ID" value="MBC1180800.1"/>
    <property type="molecule type" value="Transcribed_RNA"/>
</dbReference>
<evidence type="ECO:0000256" key="2">
    <source>
        <dbReference type="ARBA" id="ARBA00022737"/>
    </source>
</evidence>
<dbReference type="GO" id="GO:0010468">
    <property type="term" value="P:regulation of gene expression"/>
    <property type="evidence" value="ECO:0007669"/>
    <property type="project" value="UniProtKB-ARBA"/>
</dbReference>
<dbReference type="PANTHER" id="PTHR10627">
    <property type="entry name" value="SCP160"/>
    <property type="match status" value="1"/>
</dbReference>
<name>A0A7G3B8G2_LUTLO</name>
<dbReference type="Pfam" id="PF00013">
    <property type="entry name" value="KH_1"/>
    <property type="match status" value="1"/>
</dbReference>
<evidence type="ECO:0000259" key="5">
    <source>
        <dbReference type="PROSITE" id="PS50105"/>
    </source>
</evidence>
<proteinExistence type="inferred from homology"/>
<dbReference type="Gene3D" id="3.30.310.270">
    <property type="match status" value="2"/>
</dbReference>
<sequence length="790" mass="87506">MMTDIDIMASFLSLSKIKISGSDSRSETQSEISSADSELSDLRSIAIQLGVNVEDLVVERFKIERQKLENMLSDTEGRGMNKAEIFFQTIMGDTSTYICWPCRLKIGAKTKKDPHVKIIGMPDNVLKAKERVMCSLNSRGMRVTMKLDVSYTDHSFIIGKSGKIIKKIMEETQTHIHFPDSNRNNQNEKSNQVSLNGALEGVEKARALVRESAPLVLQFDLPIVAPNHPVPDSESPYIKEVQQGYEVQIAFSNKPKLHSLSVIVKGSERNCMNVKIATQLLIDKFCSYAASRIDVMHQMEISPQHHCIVKGKDNRNLLHIMEFTKTKIIFPDLSDANIRPLRRSQVLIYGNIEGVYSARQLLLGNLPVALMFDYSNNTIDPSDVAKLNNNLDVFITVRAKTRQSTLSIVIKGIEKFIKDVYQARHDILKLDPPCIQPTIPASYCLHLENKRLMQLPALLALNPDTPTPSPVGYLSDKSSPYTLFDGGSGTKSRYQTSPGNFYTFTPNELASVGGENPVDNKYLNVPTNISPRSVSNNTSGYQSFSSSTNSLDHLNMYPSLNQPPSVNSSQERIFYGQSSRCSSSSGYGSSQFLNTSDSQSSNINYQMKRNFDHSPIFDFNLKKLDGLRAMKTSPMGEVRTPTSTWQGLGLSRTSPMTPRDGISGAFSADWEDTAVASPYQLGKTCGILDSTPVQRRAQIGHHPDLQSLLTSLDLEHYINTFVTNEIDLETFSTLTEEDLTTLGITAFGARKKLLMAITGLAVSANSLTPHRPKFSGSAAPGAERRTSNGV</sequence>
<dbReference type="CDD" id="cd22421">
    <property type="entry name" value="KH-I_BICC1_rpt2"/>
    <property type="match status" value="1"/>
</dbReference>
<dbReference type="PROSITE" id="PS50105">
    <property type="entry name" value="SAM_DOMAIN"/>
    <property type="match status" value="1"/>
</dbReference>
<evidence type="ECO:0000256" key="3">
    <source>
        <dbReference type="PROSITE-ProRule" id="PRU00117"/>
    </source>
</evidence>
<dbReference type="InterPro" id="IPR047554">
    <property type="entry name" value="BICC1_KH-I_rpt2"/>
</dbReference>
<keyword evidence="3" id="KW-0694">RNA-binding</keyword>